<dbReference type="Proteomes" id="UP001596527">
    <property type="component" value="Unassembled WGS sequence"/>
</dbReference>
<dbReference type="EMBL" id="JBHTEF010000001">
    <property type="protein sequence ID" value="MFC7581153.1"/>
    <property type="molecule type" value="Genomic_DNA"/>
</dbReference>
<comment type="caution">
    <text evidence="1">The sequence shown here is derived from an EMBL/GenBank/DDBJ whole genome shotgun (WGS) entry which is preliminary data.</text>
</comment>
<proteinExistence type="predicted"/>
<protein>
    <submittedName>
        <fullName evidence="1">Uncharacterized protein</fullName>
    </submittedName>
</protein>
<dbReference type="RefSeq" id="WP_380974134.1">
    <property type="nucleotide sequence ID" value="NZ_JBHTEF010000001.1"/>
</dbReference>
<organism evidence="1 2">
    <name type="scientific">Schaalia naturae</name>
    <dbReference type="NCBI Taxonomy" id="635203"/>
    <lineage>
        <taxon>Bacteria</taxon>
        <taxon>Bacillati</taxon>
        <taxon>Actinomycetota</taxon>
        <taxon>Actinomycetes</taxon>
        <taxon>Actinomycetales</taxon>
        <taxon>Actinomycetaceae</taxon>
        <taxon>Schaalia</taxon>
    </lineage>
</organism>
<name>A0ABW2SP51_9ACTO</name>
<evidence type="ECO:0000313" key="2">
    <source>
        <dbReference type="Proteomes" id="UP001596527"/>
    </source>
</evidence>
<gene>
    <name evidence="1" type="ORF">ACFQWG_08075</name>
</gene>
<reference evidence="2" key="1">
    <citation type="journal article" date="2019" name="Int. J. Syst. Evol. Microbiol.">
        <title>The Global Catalogue of Microorganisms (GCM) 10K type strain sequencing project: providing services to taxonomists for standard genome sequencing and annotation.</title>
        <authorList>
            <consortium name="The Broad Institute Genomics Platform"/>
            <consortium name="The Broad Institute Genome Sequencing Center for Infectious Disease"/>
            <person name="Wu L."/>
            <person name="Ma J."/>
        </authorList>
    </citation>
    <scope>NUCLEOTIDE SEQUENCE [LARGE SCALE GENOMIC DNA]</scope>
    <source>
        <strain evidence="2">CCUG 56698</strain>
    </source>
</reference>
<evidence type="ECO:0000313" key="1">
    <source>
        <dbReference type="EMBL" id="MFC7581153.1"/>
    </source>
</evidence>
<sequence>MSTTTEALCSTSRLYTVHEMFEPPSTPAIENPSSPWLVTSTLWPPWRSTHTALRPPWVTSEYLSCCSAVGCSTKARSVDSVPVANASGKLTAPVPVLVVPEAASVTSGLEEVAPKVHPPAGVAPVTSSPVVPSGTTCLTTVTVPAQLCEIISRRTVAAWS</sequence>
<keyword evidence="2" id="KW-1185">Reference proteome</keyword>
<accession>A0ABW2SP51</accession>